<dbReference type="Proteomes" id="UP000176532">
    <property type="component" value="Unassembled WGS sequence"/>
</dbReference>
<dbReference type="AlphaFoldDB" id="A0A1F6M8K9"/>
<sequence>MTAEERVQIQEMLARALAVQPHVLAEQLRSEFIRLEWKLNSIDGRLCTLEVQQQLFAHDHGQYVQPLPRPLLRFGLRGFRER</sequence>
<protein>
    <submittedName>
        <fullName evidence="1">Uncharacterized protein</fullName>
    </submittedName>
</protein>
<name>A0A1F6M8K9_9BACT</name>
<reference evidence="1 2" key="1">
    <citation type="journal article" date="2016" name="Nat. Commun.">
        <title>Thousands of microbial genomes shed light on interconnected biogeochemical processes in an aquifer system.</title>
        <authorList>
            <person name="Anantharaman K."/>
            <person name="Brown C.T."/>
            <person name="Hug L.A."/>
            <person name="Sharon I."/>
            <person name="Castelle C.J."/>
            <person name="Probst A.J."/>
            <person name="Thomas B.C."/>
            <person name="Singh A."/>
            <person name="Wilkins M.J."/>
            <person name="Karaoz U."/>
            <person name="Brodie E.L."/>
            <person name="Williams K.H."/>
            <person name="Hubbard S.S."/>
            <person name="Banfield J.F."/>
        </authorList>
    </citation>
    <scope>NUCLEOTIDE SEQUENCE [LARGE SCALE GENOMIC DNA]</scope>
</reference>
<gene>
    <name evidence="1" type="ORF">A3C15_00705</name>
</gene>
<accession>A0A1F6M8K9</accession>
<evidence type="ECO:0000313" key="2">
    <source>
        <dbReference type="Proteomes" id="UP000176532"/>
    </source>
</evidence>
<evidence type="ECO:0000313" key="1">
    <source>
        <dbReference type="EMBL" id="OGH67863.1"/>
    </source>
</evidence>
<organism evidence="1 2">
    <name type="scientific">Candidatus Magasanikbacteria bacterium RIFCSPHIGHO2_02_FULL_50_9b</name>
    <dbReference type="NCBI Taxonomy" id="1798682"/>
    <lineage>
        <taxon>Bacteria</taxon>
        <taxon>Candidatus Magasanikiibacteriota</taxon>
    </lineage>
</organism>
<dbReference type="STRING" id="1798682.A3C15_00705"/>
<proteinExistence type="predicted"/>
<comment type="caution">
    <text evidence="1">The sequence shown here is derived from an EMBL/GenBank/DDBJ whole genome shotgun (WGS) entry which is preliminary data.</text>
</comment>
<dbReference type="EMBL" id="MFQD01000032">
    <property type="protein sequence ID" value="OGH67863.1"/>
    <property type="molecule type" value="Genomic_DNA"/>
</dbReference>